<dbReference type="SUPFAM" id="SSF52540">
    <property type="entry name" value="P-loop containing nucleoside triphosphate hydrolases"/>
    <property type="match status" value="1"/>
</dbReference>
<feature type="compositionally biased region" description="Basic and acidic residues" evidence="1">
    <location>
        <begin position="42"/>
        <end position="51"/>
    </location>
</feature>
<feature type="region of interest" description="Disordered" evidence="1">
    <location>
        <begin position="259"/>
        <end position="324"/>
    </location>
</feature>
<feature type="compositionally biased region" description="Low complexity" evidence="1">
    <location>
        <begin position="25"/>
        <end position="37"/>
    </location>
</feature>
<dbReference type="InterPro" id="IPR003959">
    <property type="entry name" value="ATPase_AAA_core"/>
</dbReference>
<protein>
    <recommendedName>
        <fullName evidence="2">ATPase AAA-type core domain-containing protein</fullName>
    </recommendedName>
</protein>
<feature type="compositionally biased region" description="Basic and acidic residues" evidence="1">
    <location>
        <begin position="351"/>
        <end position="376"/>
    </location>
</feature>
<evidence type="ECO:0000256" key="1">
    <source>
        <dbReference type="SAM" id="MobiDB-lite"/>
    </source>
</evidence>
<feature type="compositionally biased region" description="Basic residues" evidence="1">
    <location>
        <begin position="111"/>
        <end position="120"/>
    </location>
</feature>
<evidence type="ECO:0000313" key="4">
    <source>
        <dbReference type="Proteomes" id="UP000308549"/>
    </source>
</evidence>
<dbReference type="PANTHER" id="PTHR23389:SF21">
    <property type="entry name" value="ATPASE FAMILY AAA DOMAIN-CONTAINING PROTEIN 5"/>
    <property type="match status" value="1"/>
</dbReference>
<accession>A0A4U0U4U5</accession>
<evidence type="ECO:0000259" key="2">
    <source>
        <dbReference type="Pfam" id="PF00004"/>
    </source>
</evidence>
<dbReference type="Proteomes" id="UP000308549">
    <property type="component" value="Unassembled WGS sequence"/>
</dbReference>
<sequence length="1206" mass="132422">MTGDGETIVSVHPFFRKTDAEHESTAAAELSAAGSTAQSGDAIHDEDEKPAKGRKKRKSLGPSQPATKGKKQKTLSEVVAPTPVPGYNVAAEVPNATDNVQPSSNPVGQPPRRKRGKHATRGVIDVSSDAPAAQEMNEAAPPGSPRVIIPASPPLLARAPLDDTPPAAALTPPKKVLRLNASGKFSSPISKKAKEENDQQASPAAPKRRARPRKTKQAAEAKQLLVRIAYGKMADKTGHIALGDRIDRVIAGKERIEVGTRLATPKKATLKKLRTPRKSNKPTHPFFLGKPKDEPPKQQSPRKASATTPGKLRRQVFGERAPPVPEVPYAVGSALLKDRLMVKHPGARDPPWPDKEQTHVRGLEDEELPRFERVEQRSGSAKRRKGKAARLPFPPEESILHHVSIHLQPEPESMERDDGFREPHPSLRLPKKLLVSGYEIQQRIAPELSVSTYDEIGDDSCPPTSSQLGSHPALQKLWRKIISTTTASDEGKGESQSWAQKYAPTAAVEVLQPSREMGVIEDWLTSLTISAVESTLAQPAKLAPKQDPKQEPKPKKKKRRKPDDLNDFLVDSDEDIRNMDELTEPEDSKLVAGSKLQKSMVQTAVEGTKLSNAILFSGPRGCGKTAAAFAVATELGFRVFDISPNERRSGRDVIDKVGDMTENHLVKHHGVDPNELSASEEPNKKRLDEAFNRDLASGRQGKMNAFFEPNATTKPATPKQKASAKAKTFEAVQKALRKPSKDQQQSLILLEEVDILFKDDKDFWNTVFKLIVSSKRPFIMTCNNEDLVPLQAMSLHAILRFTSPPLDLATDYLLLLAAAEGHLLRRTAIDSLLRAKDQDLRASIAELNFWCQMGIGDPRGGLTWIYQRWPPGSDMDQYGRKLRVASDCTYPKGMGLTPDRGLCNEDRVMWTWREHGIDPFDLPNRTLQSRNGAHNAAPSRGRTDALRALKDFDSFVEARSSLDVYTRPGLPTSAPLDTTQPPVPDRSRHQYVEGLALLQADEAVDYSGLSMALSTRVALLLSDIARHEGSELNQLHRLAPDAGKLSSTILRGEHSNHVQHLTRSDFACFDPISSAPENILSFASGLAQSIFDGPLPPLATDLAPYVRSIVQYDLALEEQRERLNGLLAEADTRKTKRARTTRAARSALEGSKRADTRRERWFTKTLDLRAVLATGGPQWPKSSVPLAESAEGYASDVPPASSAETT</sequence>
<keyword evidence="4" id="KW-1185">Reference proteome</keyword>
<feature type="compositionally biased region" description="Polar residues" evidence="1">
    <location>
        <begin position="96"/>
        <end position="107"/>
    </location>
</feature>
<proteinExistence type="predicted"/>
<comment type="caution">
    <text evidence="3">The sequence shown here is derived from an EMBL/GenBank/DDBJ whole genome shotgun (WGS) entry which is preliminary data.</text>
</comment>
<reference evidence="3 4" key="1">
    <citation type="submission" date="2017-03" db="EMBL/GenBank/DDBJ databases">
        <title>Genomes of endolithic fungi from Antarctica.</title>
        <authorList>
            <person name="Coleine C."/>
            <person name="Masonjones S."/>
            <person name="Stajich J.E."/>
        </authorList>
    </citation>
    <scope>NUCLEOTIDE SEQUENCE [LARGE SCALE GENOMIC DNA]</scope>
    <source>
        <strain evidence="3 4">CCFEE 6315</strain>
    </source>
</reference>
<dbReference type="GO" id="GO:0005524">
    <property type="term" value="F:ATP binding"/>
    <property type="evidence" value="ECO:0007669"/>
    <property type="project" value="InterPro"/>
</dbReference>
<feature type="region of interest" description="Disordered" evidence="1">
    <location>
        <begin position="538"/>
        <end position="580"/>
    </location>
</feature>
<dbReference type="InterPro" id="IPR027417">
    <property type="entry name" value="P-loop_NTPase"/>
</dbReference>
<dbReference type="Pfam" id="PF00004">
    <property type="entry name" value="AAA"/>
    <property type="match status" value="1"/>
</dbReference>
<dbReference type="AlphaFoldDB" id="A0A4U0U4U5"/>
<dbReference type="EMBL" id="NAJL01000015">
    <property type="protein sequence ID" value="TKA29175.1"/>
    <property type="molecule type" value="Genomic_DNA"/>
</dbReference>
<dbReference type="GO" id="GO:0016887">
    <property type="term" value="F:ATP hydrolysis activity"/>
    <property type="evidence" value="ECO:0007669"/>
    <property type="project" value="InterPro"/>
</dbReference>
<feature type="region of interest" description="Disordered" evidence="1">
    <location>
        <begin position="1178"/>
        <end position="1206"/>
    </location>
</feature>
<feature type="compositionally biased region" description="Basic and acidic residues" evidence="1">
    <location>
        <begin position="544"/>
        <end position="553"/>
    </location>
</feature>
<feature type="compositionally biased region" description="Basic residues" evidence="1">
    <location>
        <begin position="268"/>
        <end position="281"/>
    </location>
</feature>
<dbReference type="OrthoDB" id="9996895at2759"/>
<feature type="compositionally biased region" description="Basic residues" evidence="1">
    <location>
        <begin position="206"/>
        <end position="216"/>
    </location>
</feature>
<evidence type="ECO:0000313" key="3">
    <source>
        <dbReference type="EMBL" id="TKA29175.1"/>
    </source>
</evidence>
<feature type="domain" description="ATPase AAA-type core" evidence="2">
    <location>
        <begin position="614"/>
        <end position="790"/>
    </location>
</feature>
<feature type="region of interest" description="Disordered" evidence="1">
    <location>
        <begin position="344"/>
        <end position="400"/>
    </location>
</feature>
<gene>
    <name evidence="3" type="ORF">B0A50_03685</name>
</gene>
<dbReference type="PANTHER" id="PTHR23389">
    <property type="entry name" value="CHROMOSOME TRANSMISSION FIDELITY FACTOR 18"/>
    <property type="match status" value="1"/>
</dbReference>
<dbReference type="GO" id="GO:0005634">
    <property type="term" value="C:nucleus"/>
    <property type="evidence" value="ECO:0007669"/>
    <property type="project" value="TreeGrafter"/>
</dbReference>
<feature type="compositionally biased region" description="Polar residues" evidence="1">
    <location>
        <begin position="297"/>
        <end position="308"/>
    </location>
</feature>
<feature type="compositionally biased region" description="Low complexity" evidence="1">
    <location>
        <begin position="154"/>
        <end position="173"/>
    </location>
</feature>
<dbReference type="Gene3D" id="3.40.50.300">
    <property type="entry name" value="P-loop containing nucleotide triphosphate hydrolases"/>
    <property type="match status" value="1"/>
</dbReference>
<name>A0A4U0U4U5_9PEZI</name>
<feature type="region of interest" description="Disordered" evidence="1">
    <location>
        <begin position="1"/>
        <end position="219"/>
    </location>
</feature>
<organism evidence="3 4">
    <name type="scientific">Salinomyces thailandicus</name>
    <dbReference type="NCBI Taxonomy" id="706561"/>
    <lineage>
        <taxon>Eukaryota</taxon>
        <taxon>Fungi</taxon>
        <taxon>Dikarya</taxon>
        <taxon>Ascomycota</taxon>
        <taxon>Pezizomycotina</taxon>
        <taxon>Dothideomycetes</taxon>
        <taxon>Dothideomycetidae</taxon>
        <taxon>Mycosphaerellales</taxon>
        <taxon>Teratosphaeriaceae</taxon>
        <taxon>Salinomyces</taxon>
    </lineage>
</organism>
<dbReference type="GO" id="GO:0003677">
    <property type="term" value="F:DNA binding"/>
    <property type="evidence" value="ECO:0007669"/>
    <property type="project" value="TreeGrafter"/>
</dbReference>